<sequence length="158" mass="17299">DNQPSPPAVFVLKPQTVGSITACLAKDFYPKDVEIYMNSSQKSVGPVKTNAVLSPEGRYSSVYVEGLGAEDVQCHAKHQGRWVTEQDGVLNQKEEVHFDKNVAAGGTEQKQCVQQTVELPALGSERVNLRSVTVLGMRVLFAKTVAFNLLLSAKFFIM</sequence>
<keyword evidence="2" id="KW-1185">Reference proteome</keyword>
<evidence type="ECO:0000313" key="2">
    <source>
        <dbReference type="Proteomes" id="UP001295444"/>
    </source>
</evidence>
<reference evidence="1" key="1">
    <citation type="submission" date="2022-03" db="EMBL/GenBank/DDBJ databases">
        <authorList>
            <person name="Alioto T."/>
            <person name="Alioto T."/>
            <person name="Gomez Garrido J."/>
        </authorList>
    </citation>
    <scope>NUCLEOTIDE SEQUENCE</scope>
</reference>
<accession>A0AAD1SLZ3</accession>
<name>A0AAD1SLZ3_PELCU</name>
<feature type="non-terminal residue" evidence="1">
    <location>
        <position position="1"/>
    </location>
</feature>
<proteinExistence type="predicted"/>
<organism evidence="1 2">
    <name type="scientific">Pelobates cultripes</name>
    <name type="common">Western spadefoot toad</name>
    <dbReference type="NCBI Taxonomy" id="61616"/>
    <lineage>
        <taxon>Eukaryota</taxon>
        <taxon>Metazoa</taxon>
        <taxon>Chordata</taxon>
        <taxon>Craniata</taxon>
        <taxon>Vertebrata</taxon>
        <taxon>Euteleostomi</taxon>
        <taxon>Amphibia</taxon>
        <taxon>Batrachia</taxon>
        <taxon>Anura</taxon>
        <taxon>Pelobatoidea</taxon>
        <taxon>Pelobatidae</taxon>
        <taxon>Pelobates</taxon>
    </lineage>
</organism>
<dbReference type="InterPro" id="IPR036179">
    <property type="entry name" value="Ig-like_dom_sf"/>
</dbReference>
<dbReference type="Gene3D" id="2.60.40.10">
    <property type="entry name" value="Immunoglobulins"/>
    <property type="match status" value="1"/>
</dbReference>
<dbReference type="SUPFAM" id="SSF48726">
    <property type="entry name" value="Immunoglobulin"/>
    <property type="match status" value="1"/>
</dbReference>
<dbReference type="InterPro" id="IPR013783">
    <property type="entry name" value="Ig-like_fold"/>
</dbReference>
<gene>
    <name evidence="1" type="ORF">PECUL_23A007909</name>
</gene>
<dbReference type="AlphaFoldDB" id="A0AAD1SLZ3"/>
<protein>
    <submittedName>
        <fullName evidence="1">Ig heavy chain Mem5</fullName>
    </submittedName>
</protein>
<dbReference type="Proteomes" id="UP001295444">
    <property type="component" value="Chromosome 06"/>
</dbReference>
<evidence type="ECO:0000313" key="1">
    <source>
        <dbReference type="EMBL" id="CAH2301335.1"/>
    </source>
</evidence>
<dbReference type="EMBL" id="OW240917">
    <property type="protein sequence ID" value="CAH2301335.1"/>
    <property type="molecule type" value="Genomic_DNA"/>
</dbReference>